<feature type="region of interest" description="Disordered" evidence="1">
    <location>
        <begin position="310"/>
        <end position="364"/>
    </location>
</feature>
<dbReference type="EMBL" id="CP000124">
    <property type="protein sequence ID" value="ABA51169.1"/>
    <property type="molecule type" value="Genomic_DNA"/>
</dbReference>
<organism evidence="2 3">
    <name type="scientific">Burkholderia pseudomallei (strain 1710b)</name>
    <dbReference type="NCBI Taxonomy" id="320372"/>
    <lineage>
        <taxon>Bacteria</taxon>
        <taxon>Pseudomonadati</taxon>
        <taxon>Pseudomonadota</taxon>
        <taxon>Betaproteobacteria</taxon>
        <taxon>Burkholderiales</taxon>
        <taxon>Burkholderiaceae</taxon>
        <taxon>Burkholderia</taxon>
        <taxon>pseudomallei group</taxon>
    </lineage>
</organism>
<dbReference type="KEGG" id="bpm:BURPS1710b_2552"/>
<dbReference type="AlphaFoldDB" id="Q3JR59"/>
<gene>
    <name evidence="2" type="ordered locus">BURPS1710b_2552</name>
</gene>
<dbReference type="EnsemblBacteria" id="ABA51169">
    <property type="protein sequence ID" value="ABA51169"/>
    <property type="gene ID" value="BURPS1710b_2552"/>
</dbReference>
<dbReference type="HOGENOM" id="CLU_477091_0_0_4"/>
<name>Q3JR59_BURP1</name>
<evidence type="ECO:0000313" key="3">
    <source>
        <dbReference type="Proteomes" id="UP000002700"/>
    </source>
</evidence>
<reference evidence="2 3" key="1">
    <citation type="submission" date="2005-09" db="EMBL/GenBank/DDBJ databases">
        <authorList>
            <person name="Woods D.E."/>
            <person name="Nierman W.C."/>
        </authorList>
    </citation>
    <scope>NUCLEOTIDE SEQUENCE [LARGE SCALE GENOMIC DNA]</scope>
    <source>
        <strain evidence="2 3">1710b</strain>
    </source>
</reference>
<protein>
    <submittedName>
        <fullName evidence="2">Uncharacterized protein</fullName>
    </submittedName>
</protein>
<sequence length="571" mass="64361">MLHAKRAGDERLARRVAGPGLAERACKREQHGAARERNRRARVVHDAAARVDDERRRCAPGLDLIEPQRARLAACDEARGGRVENAKRALDFGRERGNARVARRALGAGEGRACGLRLDAPQRDTRDDQLVRGPQRGRVRGGIERGERARGFVDAADQQQAADREVSRMRGIDAVAVRLERRARRVERLLGPAELARRERDLGFGDDASRAGERFVRAERASRAAHERLCPDELAELRHRDAAQRERGRIVAQRDAVQRAERITRGERARRGRDQRVHRNPATLVTPTVRSPRLIYHHAITLPARRIAERSSGARRRLKGGTTDGDTPDRYARRMARRAARTARCGKGAHPARRRARAAARGVAVGARRQGVPIRYRRRRRVARGPVPRPLATARLPLHVRTRLRGGMPVVLGARGRLRRLRRPSRASRRHARGGVARAAREAAGVSHAHGMEVRVGVVARRRFQLRLQRVVYRSAAARRQRRIQLPARRPRDGCDARACARRRVRGRLRDRCAHVRARSAGNERVRARGRRRLSHVFDVRARAGRPLGHVPVARSRAERAQRNGRLVASP</sequence>
<evidence type="ECO:0000313" key="2">
    <source>
        <dbReference type="EMBL" id="ABA51169.1"/>
    </source>
</evidence>
<accession>Q3JR59</accession>
<evidence type="ECO:0000256" key="1">
    <source>
        <dbReference type="SAM" id="MobiDB-lite"/>
    </source>
</evidence>
<proteinExistence type="predicted"/>
<dbReference type="Proteomes" id="UP000002700">
    <property type="component" value="Chromosome I"/>
</dbReference>